<name>A0A0D2LHY2_9CHLO</name>
<feature type="domain" description="Methyltransferase type 11" evidence="1">
    <location>
        <begin position="93"/>
        <end position="196"/>
    </location>
</feature>
<dbReference type="RefSeq" id="XP_013905103.1">
    <property type="nucleotide sequence ID" value="XM_014049649.1"/>
</dbReference>
<dbReference type="GeneID" id="25734755"/>
<protein>
    <recommendedName>
        <fullName evidence="1">Methyltransferase type 11 domain-containing protein</fullName>
    </recommendedName>
</protein>
<dbReference type="PANTHER" id="PTHR42912">
    <property type="entry name" value="METHYLTRANSFERASE"/>
    <property type="match status" value="1"/>
</dbReference>
<dbReference type="InterPro" id="IPR029063">
    <property type="entry name" value="SAM-dependent_MTases_sf"/>
</dbReference>
<dbReference type="EMBL" id="KK100417">
    <property type="protein sequence ID" value="KIZ06084.1"/>
    <property type="molecule type" value="Genomic_DNA"/>
</dbReference>
<dbReference type="GO" id="GO:0008757">
    <property type="term" value="F:S-adenosylmethionine-dependent methyltransferase activity"/>
    <property type="evidence" value="ECO:0007669"/>
    <property type="project" value="InterPro"/>
</dbReference>
<keyword evidence="3" id="KW-1185">Reference proteome</keyword>
<gene>
    <name evidence="2" type="ORF">MNEG_1877</name>
</gene>
<evidence type="ECO:0000259" key="1">
    <source>
        <dbReference type="Pfam" id="PF08241"/>
    </source>
</evidence>
<evidence type="ECO:0000313" key="2">
    <source>
        <dbReference type="EMBL" id="KIZ06084.1"/>
    </source>
</evidence>
<reference evidence="2 3" key="1">
    <citation type="journal article" date="2013" name="BMC Genomics">
        <title>Reconstruction of the lipid metabolism for the microalga Monoraphidium neglectum from its genome sequence reveals characteristics suitable for biofuel production.</title>
        <authorList>
            <person name="Bogen C."/>
            <person name="Al-Dilaimi A."/>
            <person name="Albersmeier A."/>
            <person name="Wichmann J."/>
            <person name="Grundmann M."/>
            <person name="Rupp O."/>
            <person name="Lauersen K.J."/>
            <person name="Blifernez-Klassen O."/>
            <person name="Kalinowski J."/>
            <person name="Goesmann A."/>
            <person name="Mussgnug J.H."/>
            <person name="Kruse O."/>
        </authorList>
    </citation>
    <scope>NUCLEOTIDE SEQUENCE [LARGE SCALE GENOMIC DNA]</scope>
    <source>
        <strain evidence="2 3">SAG 48.87</strain>
    </source>
</reference>
<dbReference type="InterPro" id="IPR013216">
    <property type="entry name" value="Methyltransf_11"/>
</dbReference>
<dbReference type="KEGG" id="mng:MNEG_1877"/>
<dbReference type="Pfam" id="PF08241">
    <property type="entry name" value="Methyltransf_11"/>
    <property type="match status" value="1"/>
</dbReference>
<sequence>MALELLEVLRQQLETPGLAYPDYYLKPFHTYTNGNLEWLAAAEVRPASTVIACRTFKEMDDAAAAEERLRQGITRTMRTDLIRRGLPEPAAILDVGCSTGISTRWLAAEFPGAAITGLDASAYFLAVAEFEQRQNPLPGGRRITYEHGLAEATRYPDASWDMVAFQFIAHECPQAALHAFVQEARRILKPGGVMVFVDNKTIQNLPPALFTLMKSTGEAVACLLGHV</sequence>
<evidence type="ECO:0000313" key="3">
    <source>
        <dbReference type="Proteomes" id="UP000054498"/>
    </source>
</evidence>
<dbReference type="Gene3D" id="3.40.50.150">
    <property type="entry name" value="Vaccinia Virus protein VP39"/>
    <property type="match status" value="1"/>
</dbReference>
<organism evidence="2 3">
    <name type="scientific">Monoraphidium neglectum</name>
    <dbReference type="NCBI Taxonomy" id="145388"/>
    <lineage>
        <taxon>Eukaryota</taxon>
        <taxon>Viridiplantae</taxon>
        <taxon>Chlorophyta</taxon>
        <taxon>core chlorophytes</taxon>
        <taxon>Chlorophyceae</taxon>
        <taxon>CS clade</taxon>
        <taxon>Sphaeropleales</taxon>
        <taxon>Selenastraceae</taxon>
        <taxon>Monoraphidium</taxon>
    </lineage>
</organism>
<dbReference type="PANTHER" id="PTHR42912:SF80">
    <property type="entry name" value="METHYLTRANSFERASE DOMAIN-CONTAINING PROTEIN"/>
    <property type="match status" value="1"/>
</dbReference>
<accession>A0A0D2LHY2</accession>
<dbReference type="Proteomes" id="UP000054498">
    <property type="component" value="Unassembled WGS sequence"/>
</dbReference>
<dbReference type="STRING" id="145388.A0A0D2LHY2"/>
<dbReference type="CDD" id="cd02440">
    <property type="entry name" value="AdoMet_MTases"/>
    <property type="match status" value="1"/>
</dbReference>
<proteinExistence type="predicted"/>
<dbReference type="InterPro" id="IPR050508">
    <property type="entry name" value="Methyltransf_Superfamily"/>
</dbReference>
<dbReference type="OrthoDB" id="2013972at2759"/>
<dbReference type="AlphaFoldDB" id="A0A0D2LHY2"/>
<dbReference type="SUPFAM" id="SSF53335">
    <property type="entry name" value="S-adenosyl-L-methionine-dependent methyltransferases"/>
    <property type="match status" value="1"/>
</dbReference>